<evidence type="ECO:0000313" key="2">
    <source>
        <dbReference type="Proteomes" id="UP000299102"/>
    </source>
</evidence>
<gene>
    <name evidence="1" type="ORF">EVAR_68234_1</name>
</gene>
<keyword evidence="2" id="KW-1185">Reference proteome</keyword>
<proteinExistence type="predicted"/>
<dbReference type="AlphaFoldDB" id="A0A4C1ZTP3"/>
<dbReference type="EMBL" id="BGZK01002082">
    <property type="protein sequence ID" value="GBP90409.1"/>
    <property type="molecule type" value="Genomic_DNA"/>
</dbReference>
<protein>
    <submittedName>
        <fullName evidence="1">Uncharacterized protein</fullName>
    </submittedName>
</protein>
<evidence type="ECO:0000313" key="1">
    <source>
        <dbReference type="EMBL" id="GBP90409.1"/>
    </source>
</evidence>
<accession>A0A4C1ZTP3</accession>
<comment type="caution">
    <text evidence="1">The sequence shown here is derived from an EMBL/GenBank/DDBJ whole genome shotgun (WGS) entry which is preliminary data.</text>
</comment>
<dbReference type="Proteomes" id="UP000299102">
    <property type="component" value="Unassembled WGS sequence"/>
</dbReference>
<reference evidence="1 2" key="1">
    <citation type="journal article" date="2019" name="Commun. Biol.">
        <title>The bagworm genome reveals a unique fibroin gene that provides high tensile strength.</title>
        <authorList>
            <person name="Kono N."/>
            <person name="Nakamura H."/>
            <person name="Ohtoshi R."/>
            <person name="Tomita M."/>
            <person name="Numata K."/>
            <person name="Arakawa K."/>
        </authorList>
    </citation>
    <scope>NUCLEOTIDE SEQUENCE [LARGE SCALE GENOMIC DNA]</scope>
</reference>
<sequence>MKFWMLICRYVDAASNCIPLFCYHHLYELPPHYGSKFKDVFTPKQIHITATIHIRTFEVPTAKSQRRNVIIKGRLSAPYARLLTWARAHGGRVGAAFTPV</sequence>
<organism evidence="1 2">
    <name type="scientific">Eumeta variegata</name>
    <name type="common">Bagworm moth</name>
    <name type="synonym">Eumeta japonica</name>
    <dbReference type="NCBI Taxonomy" id="151549"/>
    <lineage>
        <taxon>Eukaryota</taxon>
        <taxon>Metazoa</taxon>
        <taxon>Ecdysozoa</taxon>
        <taxon>Arthropoda</taxon>
        <taxon>Hexapoda</taxon>
        <taxon>Insecta</taxon>
        <taxon>Pterygota</taxon>
        <taxon>Neoptera</taxon>
        <taxon>Endopterygota</taxon>
        <taxon>Lepidoptera</taxon>
        <taxon>Glossata</taxon>
        <taxon>Ditrysia</taxon>
        <taxon>Tineoidea</taxon>
        <taxon>Psychidae</taxon>
        <taxon>Oiketicinae</taxon>
        <taxon>Eumeta</taxon>
    </lineage>
</organism>
<name>A0A4C1ZTP3_EUMVA</name>